<dbReference type="GO" id="GO:0030488">
    <property type="term" value="P:tRNA methylation"/>
    <property type="evidence" value="ECO:0007669"/>
    <property type="project" value="TreeGrafter"/>
</dbReference>
<feature type="domain" description="G" evidence="7">
    <location>
        <begin position="252"/>
        <end position="348"/>
    </location>
</feature>
<dbReference type="CDD" id="cd14858">
    <property type="entry name" value="TrmE_N"/>
    <property type="match status" value="1"/>
</dbReference>
<dbReference type="Pfam" id="PF10396">
    <property type="entry name" value="TrmE_N"/>
    <property type="match status" value="1"/>
</dbReference>
<dbReference type="GO" id="GO:0002098">
    <property type="term" value="P:tRNA wobble uridine modification"/>
    <property type="evidence" value="ECO:0007669"/>
    <property type="project" value="TreeGrafter"/>
</dbReference>
<dbReference type="Pfam" id="PF12631">
    <property type="entry name" value="MnmE_helical"/>
    <property type="match status" value="1"/>
</dbReference>
<dbReference type="InterPro" id="IPR006073">
    <property type="entry name" value="GTP-bd"/>
</dbReference>
<evidence type="ECO:0000259" key="7">
    <source>
        <dbReference type="Pfam" id="PF01926"/>
    </source>
</evidence>
<dbReference type="NCBIfam" id="NF003661">
    <property type="entry name" value="PRK05291.1-3"/>
    <property type="match status" value="1"/>
</dbReference>
<evidence type="ECO:0000256" key="5">
    <source>
        <dbReference type="ARBA" id="ARBA00023134"/>
    </source>
</evidence>
<dbReference type="Gene3D" id="3.40.50.300">
    <property type="entry name" value="P-loop containing nucleotide triphosphate hydrolases"/>
    <property type="match status" value="1"/>
</dbReference>
<dbReference type="InterPro" id="IPR027417">
    <property type="entry name" value="P-loop_NTPase"/>
</dbReference>
<dbReference type="Gene3D" id="3.30.1360.120">
    <property type="entry name" value="Probable tRNA modification gtpase trme, domain 1"/>
    <property type="match status" value="1"/>
</dbReference>
<evidence type="ECO:0000256" key="3">
    <source>
        <dbReference type="ARBA" id="ARBA00022694"/>
    </source>
</evidence>
<evidence type="ECO:0000256" key="1">
    <source>
        <dbReference type="ARBA" id="ARBA00004173"/>
    </source>
</evidence>
<evidence type="ECO:0000313" key="10">
    <source>
        <dbReference type="EMBL" id="KAJ6635908.1"/>
    </source>
</evidence>
<dbReference type="EMBL" id="WJQU01000004">
    <property type="protein sequence ID" value="KAJ6635908.1"/>
    <property type="molecule type" value="Genomic_DNA"/>
</dbReference>
<dbReference type="AlphaFoldDB" id="A0A9Q0RXJ0"/>
<dbReference type="InterPro" id="IPR005225">
    <property type="entry name" value="Small_GTP-bd"/>
</dbReference>
<dbReference type="GO" id="GO:0005739">
    <property type="term" value="C:mitochondrion"/>
    <property type="evidence" value="ECO:0007669"/>
    <property type="project" value="UniProtKB-SubCell"/>
</dbReference>
<dbReference type="CDD" id="cd04164">
    <property type="entry name" value="trmE"/>
    <property type="match status" value="1"/>
</dbReference>
<sequence length="500" mass="55747">MTFALRYFSKYEVNFCTKIIKFPLYCSTSKLSTIFSLSSGQGKCGVAVIRVSGPESKAVFHKISNFPENESIQPRFAYLRRLKHPQTHEIIDRGLCLWFPGPKSFTGEDCCEFQVHGGPAIIVALLDALNSMKGLRAAKPGEFTKRAFYAGKMDLTEVEGLADLIHAETEQQRKQALIQADGSLSKLYDQWRTKLIRCLAHIEAFIDFAEDENIESDTLTTIEKELNLLETEVKSHVNDGRRGEMLRHGVRTVIIGAPNVGKSSFMNEICQKPISIVTDIAGTTRDVIERSFNVSGYPVVLADTAGLRKDAKDIVEMEGISRTRKCVELSDLVILVMNAIDVVQSPSVSEYKINYLKSMGLREMDLEMKNVLPIINKIDLISEAELSKLQENNEDIAFISCKNGAGISAAVSNVSDRLKNLCGEPNVGSPNLSQQRHRHLLEECLTHMNEFQCRLENGSADLAISAQYLRCAIRCLGEISGHVNSEEILDVIFRDFCIGK</sequence>
<dbReference type="InterPro" id="IPR025867">
    <property type="entry name" value="MnmE_helical"/>
</dbReference>
<evidence type="ECO:0000256" key="2">
    <source>
        <dbReference type="ARBA" id="ARBA00011043"/>
    </source>
</evidence>
<dbReference type="FunFam" id="3.30.1360.120:FF:000007">
    <property type="entry name" value="tRNA modification GTPase GTPBP3, mitochondrial"/>
    <property type="match status" value="1"/>
</dbReference>
<dbReference type="Proteomes" id="UP001151699">
    <property type="component" value="Chromosome C"/>
</dbReference>
<dbReference type="GO" id="GO:0005525">
    <property type="term" value="F:GTP binding"/>
    <property type="evidence" value="ECO:0007669"/>
    <property type="project" value="UniProtKB-KW"/>
</dbReference>
<dbReference type="InterPro" id="IPR027368">
    <property type="entry name" value="MnmE_dom2"/>
</dbReference>
<evidence type="ECO:0000256" key="4">
    <source>
        <dbReference type="ARBA" id="ARBA00022741"/>
    </source>
</evidence>
<dbReference type="OrthoDB" id="188276at2759"/>
<comment type="similarity">
    <text evidence="2 6">Belongs to the TRAFAC class TrmE-Era-EngA-EngB-Septin-like GTPase superfamily. TrmE GTPase family.</text>
</comment>
<accession>A0A9Q0RXJ0</accession>
<dbReference type="Gene3D" id="1.20.120.430">
    <property type="entry name" value="tRNA modification GTPase MnmE domain 2"/>
    <property type="match status" value="1"/>
</dbReference>
<keyword evidence="5 6" id="KW-0342">GTP-binding</keyword>
<proteinExistence type="inferred from homology"/>
<dbReference type="SUPFAM" id="SSF116878">
    <property type="entry name" value="TrmE connector domain"/>
    <property type="match status" value="1"/>
</dbReference>
<dbReference type="SUPFAM" id="SSF52540">
    <property type="entry name" value="P-loop containing nucleoside triphosphate hydrolases"/>
    <property type="match status" value="1"/>
</dbReference>
<dbReference type="PANTHER" id="PTHR42714:SF2">
    <property type="entry name" value="TRNA MODIFICATION GTPASE GTPBP3, MITOCHONDRIAL"/>
    <property type="match status" value="1"/>
</dbReference>
<dbReference type="GO" id="GO:0003924">
    <property type="term" value="F:GTPase activity"/>
    <property type="evidence" value="ECO:0007669"/>
    <property type="project" value="InterPro"/>
</dbReference>
<dbReference type="InterPro" id="IPR018948">
    <property type="entry name" value="GTP-bd_TrmE_N"/>
</dbReference>
<dbReference type="NCBIfam" id="TIGR00450">
    <property type="entry name" value="mnmE_trmE_thdF"/>
    <property type="match status" value="1"/>
</dbReference>
<gene>
    <name evidence="10" type="primary">gtpbp3</name>
    <name evidence="10" type="ORF">Bhyg_14494</name>
</gene>
<comment type="subcellular location">
    <subcellularLocation>
        <location evidence="1">Mitochondrion</location>
    </subcellularLocation>
</comment>
<dbReference type="Pfam" id="PF01926">
    <property type="entry name" value="MMR_HSR1"/>
    <property type="match status" value="1"/>
</dbReference>
<evidence type="ECO:0000313" key="11">
    <source>
        <dbReference type="Proteomes" id="UP001151699"/>
    </source>
</evidence>
<name>A0A9Q0RXJ0_9DIPT</name>
<keyword evidence="11" id="KW-1185">Reference proteome</keyword>
<evidence type="ECO:0000259" key="8">
    <source>
        <dbReference type="Pfam" id="PF10396"/>
    </source>
</evidence>
<keyword evidence="4 6" id="KW-0547">Nucleotide-binding</keyword>
<feature type="domain" description="GTP-binding protein TrmE N-terminal" evidence="8">
    <location>
        <begin position="33"/>
        <end position="152"/>
    </location>
</feature>
<dbReference type="InterPro" id="IPR004520">
    <property type="entry name" value="GTPase_MnmE"/>
</dbReference>
<dbReference type="HAMAP" id="MF_00379">
    <property type="entry name" value="GTPase_MnmE"/>
    <property type="match status" value="1"/>
</dbReference>
<dbReference type="NCBIfam" id="TIGR00231">
    <property type="entry name" value="small_GTP"/>
    <property type="match status" value="1"/>
</dbReference>
<organism evidence="10 11">
    <name type="scientific">Pseudolycoriella hygida</name>
    <dbReference type="NCBI Taxonomy" id="35572"/>
    <lineage>
        <taxon>Eukaryota</taxon>
        <taxon>Metazoa</taxon>
        <taxon>Ecdysozoa</taxon>
        <taxon>Arthropoda</taxon>
        <taxon>Hexapoda</taxon>
        <taxon>Insecta</taxon>
        <taxon>Pterygota</taxon>
        <taxon>Neoptera</taxon>
        <taxon>Endopterygota</taxon>
        <taxon>Diptera</taxon>
        <taxon>Nematocera</taxon>
        <taxon>Sciaroidea</taxon>
        <taxon>Sciaridae</taxon>
        <taxon>Pseudolycoriella</taxon>
    </lineage>
</organism>
<dbReference type="InterPro" id="IPR031168">
    <property type="entry name" value="G_TrmE"/>
</dbReference>
<dbReference type="PANTHER" id="PTHR42714">
    <property type="entry name" value="TRNA MODIFICATION GTPASE GTPBP3"/>
    <property type="match status" value="1"/>
</dbReference>
<keyword evidence="3 6" id="KW-0819">tRNA processing</keyword>
<evidence type="ECO:0000259" key="9">
    <source>
        <dbReference type="Pfam" id="PF12631"/>
    </source>
</evidence>
<reference evidence="10" key="1">
    <citation type="submission" date="2022-07" db="EMBL/GenBank/DDBJ databases">
        <authorList>
            <person name="Trinca V."/>
            <person name="Uliana J.V.C."/>
            <person name="Torres T.T."/>
            <person name="Ward R.J."/>
            <person name="Monesi N."/>
        </authorList>
    </citation>
    <scope>NUCLEOTIDE SEQUENCE</scope>
    <source>
        <strain evidence="10">HSMRA1968</strain>
        <tissue evidence="10">Whole embryos</tissue>
    </source>
</reference>
<comment type="caution">
    <text evidence="10">The sequence shown here is derived from an EMBL/GenBank/DDBJ whole genome shotgun (WGS) entry which is preliminary data.</text>
</comment>
<protein>
    <submittedName>
        <fullName evidence="10">tRNA modification GTPase GTPBP3, mitochondrial</fullName>
    </submittedName>
</protein>
<dbReference type="InterPro" id="IPR027266">
    <property type="entry name" value="TrmE/GcvT-like"/>
</dbReference>
<evidence type="ECO:0000256" key="6">
    <source>
        <dbReference type="RuleBase" id="RU003313"/>
    </source>
</evidence>
<feature type="domain" description="MnmE helical" evidence="9">
    <location>
        <begin position="155"/>
        <end position="497"/>
    </location>
</feature>